<dbReference type="Proteomes" id="UP000694866">
    <property type="component" value="Unplaced"/>
</dbReference>
<dbReference type="InterPro" id="IPR041588">
    <property type="entry name" value="Integrase_H2C2"/>
</dbReference>
<organism evidence="2 3">
    <name type="scientific">Fopius arisanus</name>
    <dbReference type="NCBI Taxonomy" id="64838"/>
    <lineage>
        <taxon>Eukaryota</taxon>
        <taxon>Metazoa</taxon>
        <taxon>Ecdysozoa</taxon>
        <taxon>Arthropoda</taxon>
        <taxon>Hexapoda</taxon>
        <taxon>Insecta</taxon>
        <taxon>Pterygota</taxon>
        <taxon>Neoptera</taxon>
        <taxon>Endopterygota</taxon>
        <taxon>Hymenoptera</taxon>
        <taxon>Apocrita</taxon>
        <taxon>Ichneumonoidea</taxon>
        <taxon>Braconidae</taxon>
        <taxon>Opiinae</taxon>
        <taxon>Fopius</taxon>
    </lineage>
</organism>
<feature type="domain" description="Integrase catalytic" evidence="1">
    <location>
        <begin position="642"/>
        <end position="837"/>
    </location>
</feature>
<dbReference type="RefSeq" id="XP_011313314.1">
    <property type="nucleotide sequence ID" value="XM_011315012.1"/>
</dbReference>
<dbReference type="SUPFAM" id="SSF56672">
    <property type="entry name" value="DNA/RNA polymerases"/>
    <property type="match status" value="1"/>
</dbReference>
<evidence type="ECO:0000313" key="3">
    <source>
        <dbReference type="RefSeq" id="XP_011313314.1"/>
    </source>
</evidence>
<dbReference type="PANTHER" id="PTHR47331:SF4">
    <property type="entry name" value="PEPTIDASE S1 DOMAIN-CONTAINING PROTEIN"/>
    <property type="match status" value="1"/>
</dbReference>
<proteinExistence type="predicted"/>
<dbReference type="OrthoDB" id="7550652at2759"/>
<name>A0A9R1TQ67_9HYME</name>
<dbReference type="KEGG" id="fas:105272786"/>
<sequence>MHTGAKLQAVISDVLLFTRRRKLIFMTDITKMFRQIRVHPDDWPPQQILWTDLNGDIVTCQLTTVTYGTRSAPFLSIRVLHQLVEDEGSKYPLAVEPLMKERYVDDICGGADSAEELLRTAHQVTQLCLSGGFPLAKWHSNSPALLTYLQPDSTSQNQRSIEDSFTKILGVSWHPGTDKFKFSVTQPETSSITKRIILSETAQLFDPLGFLAPVVVRAKILLQALWIEKLGWDEPVSPTTAQRWRQFREELTQLSEITIPRWLGLLKDSIVEVHGFSDASQVAMSAVVYLKIFNGDKQDVTLVCSKTKVAPLKRLTIPRLELTAALLLAKLTKYVKDQLNLTNATTYLWTDSSVTLTWISSHSSRWKEFVKNRVSLIQDLTQQAHWRLVPGKENPADCASRGLSAHQLVAHKLWWTGPPWLQQDSSSWPTHALEKDLNVDLEEKPGVLLHLKAQPIALWDLIDRFSSLNRLLRVTAICRRFIARLRRVPHSSLQCPLTLGDLEEARILWIKLTQAAHFKDQLRSISRGERFSKSHPLTKLTPFIDHQGVLRVGGRLKFAHIGPESPNQAIIPRESRLAQLLIGQAHLRTLHRGTQLTLRQLRSSYWILGGWAPVRSFILKCVKCTRQRGVRAQQLMGQLPPARLSPVRAFLNTGVDYAGPVSLRSWKGRGHKSYKGWLAIFVCMTTSAVHLEVVSDYSPEGFIAAYRRFSSRRGIAHSLFSDCGTNFLGADKELRNLFLSGSAHSRQLAQLLINDGTQWSFNPPGAPHFGGKWEAAVKSVKFHLTRTIGEDLLTFEELTTLLAQIEAVLNSRPLEPLTDDPDDCSALTPGHFLIGQAPTTLPEPSLEQLNVSRLSRWQLIQQKLQGFWKWWSTGYLQCLQAISKWHHPTHQLRIGSLVLLTDERFPPTKWPLARVTALHPGSDGLTRVVSIRTAQTMLTRPIAKLVILPISPSEE</sequence>
<dbReference type="InterPro" id="IPR040676">
    <property type="entry name" value="DUF5641"/>
</dbReference>
<dbReference type="InterPro" id="IPR012337">
    <property type="entry name" value="RNaseH-like_sf"/>
</dbReference>
<dbReference type="GO" id="GO:0042575">
    <property type="term" value="C:DNA polymerase complex"/>
    <property type="evidence" value="ECO:0007669"/>
    <property type="project" value="UniProtKB-ARBA"/>
</dbReference>
<dbReference type="Pfam" id="PF05380">
    <property type="entry name" value="Peptidase_A17"/>
    <property type="match status" value="1"/>
</dbReference>
<accession>A0A9R1TQ67</accession>
<reference evidence="3" key="1">
    <citation type="submission" date="2025-08" db="UniProtKB">
        <authorList>
            <consortium name="RefSeq"/>
        </authorList>
    </citation>
    <scope>IDENTIFICATION</scope>
    <source>
        <strain evidence="3">USDA-PBARC FA_bdor</strain>
        <tissue evidence="3">Whole organism</tissue>
    </source>
</reference>
<protein>
    <recommendedName>
        <fullName evidence="1">Integrase catalytic domain-containing protein</fullName>
    </recommendedName>
</protein>
<gene>
    <name evidence="3" type="primary">LOC105272786</name>
</gene>
<dbReference type="GO" id="GO:0015074">
    <property type="term" value="P:DNA integration"/>
    <property type="evidence" value="ECO:0007669"/>
    <property type="project" value="InterPro"/>
</dbReference>
<dbReference type="InterPro" id="IPR008042">
    <property type="entry name" value="Retrotrans_Pao"/>
</dbReference>
<dbReference type="Pfam" id="PF17921">
    <property type="entry name" value="Integrase_H2C2"/>
    <property type="match status" value="1"/>
</dbReference>
<dbReference type="PROSITE" id="PS50994">
    <property type="entry name" value="INTEGRASE"/>
    <property type="match status" value="1"/>
</dbReference>
<dbReference type="InterPro" id="IPR043502">
    <property type="entry name" value="DNA/RNA_pol_sf"/>
</dbReference>
<dbReference type="InterPro" id="IPR036397">
    <property type="entry name" value="RNaseH_sf"/>
</dbReference>
<dbReference type="SUPFAM" id="SSF53098">
    <property type="entry name" value="Ribonuclease H-like"/>
    <property type="match status" value="1"/>
</dbReference>
<dbReference type="GO" id="GO:0071897">
    <property type="term" value="P:DNA biosynthetic process"/>
    <property type="evidence" value="ECO:0007669"/>
    <property type="project" value="UniProtKB-ARBA"/>
</dbReference>
<dbReference type="Gene3D" id="3.30.420.10">
    <property type="entry name" value="Ribonuclease H-like superfamily/Ribonuclease H"/>
    <property type="match status" value="1"/>
</dbReference>
<dbReference type="PANTHER" id="PTHR47331">
    <property type="entry name" value="PHD-TYPE DOMAIN-CONTAINING PROTEIN"/>
    <property type="match status" value="1"/>
</dbReference>
<dbReference type="Pfam" id="PF18701">
    <property type="entry name" value="DUF5641"/>
    <property type="match status" value="1"/>
</dbReference>
<evidence type="ECO:0000259" key="1">
    <source>
        <dbReference type="PROSITE" id="PS50994"/>
    </source>
</evidence>
<keyword evidence="2" id="KW-1185">Reference proteome</keyword>
<dbReference type="GO" id="GO:0003676">
    <property type="term" value="F:nucleic acid binding"/>
    <property type="evidence" value="ECO:0007669"/>
    <property type="project" value="InterPro"/>
</dbReference>
<dbReference type="AlphaFoldDB" id="A0A9R1TQ67"/>
<dbReference type="InterPro" id="IPR001584">
    <property type="entry name" value="Integrase_cat-core"/>
</dbReference>
<dbReference type="GeneID" id="105272786"/>
<evidence type="ECO:0000313" key="2">
    <source>
        <dbReference type="Proteomes" id="UP000694866"/>
    </source>
</evidence>